<dbReference type="PANTHER" id="PTHR41729">
    <property type="entry name" value="GLUTAMYL-TRNA SYNTHETASE"/>
    <property type="match status" value="1"/>
</dbReference>
<gene>
    <name evidence="1" type="ORF">DRW42_03460</name>
</gene>
<reference evidence="1 2" key="1">
    <citation type="submission" date="2018-07" db="EMBL/GenBank/DDBJ databases">
        <title>A draft genome of a endophytic bacteria, a new species of Pedobacter.</title>
        <authorList>
            <person name="Zhang Z.D."/>
            <person name="Chen Z.J."/>
        </authorList>
    </citation>
    <scope>NUCLEOTIDE SEQUENCE [LARGE SCALE GENOMIC DNA]</scope>
    <source>
        <strain evidence="1 2">RS10</strain>
    </source>
</reference>
<sequence length="212" mass="24740">MTHKTKFGDTANLMAEALRLFDEYNLRDPRSVTWKDTVLPLEYAYSLMLTDWVVSLQPASSEELLLASRSQHIGRWEIPRDNYPQGREHYLKWRKDLAAHHAEITSELMKKAGYDQPKISRVQEIILKKRIKQDVEVQIMENALCLIFLEYQYEDLRKKYINDPGKMVNILYKSLLKMDQHGHAVALLLNYGPEGKALLLRAVEDIRCAKSH</sequence>
<comment type="caution">
    <text evidence="1">The sequence shown here is derived from an EMBL/GenBank/DDBJ whole genome shotgun (WGS) entry which is preliminary data.</text>
</comment>
<name>A0A366LEF6_9SPHI</name>
<dbReference type="EMBL" id="QNQU01000002">
    <property type="protein sequence ID" value="RBQ11532.1"/>
    <property type="molecule type" value="Genomic_DNA"/>
</dbReference>
<dbReference type="RefSeq" id="WP_113947446.1">
    <property type="nucleotide sequence ID" value="NZ_QNQU01000002.1"/>
</dbReference>
<dbReference type="InterPro" id="IPR025255">
    <property type="entry name" value="DUF4202"/>
</dbReference>
<dbReference type="AlphaFoldDB" id="A0A366LEF6"/>
<dbReference type="PANTHER" id="PTHR41729:SF1">
    <property type="entry name" value="GLUTAMYL-TRNA SYNTHETASE"/>
    <property type="match status" value="1"/>
</dbReference>
<dbReference type="OrthoDB" id="9799165at2"/>
<evidence type="ECO:0000313" key="1">
    <source>
        <dbReference type="EMBL" id="RBQ11532.1"/>
    </source>
</evidence>
<protein>
    <submittedName>
        <fullName evidence="1">DUF4202 domain-containing protein</fullName>
    </submittedName>
</protein>
<dbReference type="Proteomes" id="UP000252081">
    <property type="component" value="Unassembled WGS sequence"/>
</dbReference>
<accession>A0A366LEF6</accession>
<proteinExistence type="predicted"/>
<dbReference type="Pfam" id="PF13875">
    <property type="entry name" value="DUF4202"/>
    <property type="match status" value="1"/>
</dbReference>
<organism evidence="1 2">
    <name type="scientific">Pedobacter miscanthi</name>
    <dbReference type="NCBI Taxonomy" id="2259170"/>
    <lineage>
        <taxon>Bacteria</taxon>
        <taxon>Pseudomonadati</taxon>
        <taxon>Bacteroidota</taxon>
        <taxon>Sphingobacteriia</taxon>
        <taxon>Sphingobacteriales</taxon>
        <taxon>Sphingobacteriaceae</taxon>
        <taxon>Pedobacter</taxon>
    </lineage>
</organism>
<keyword evidence="2" id="KW-1185">Reference proteome</keyword>
<evidence type="ECO:0000313" key="2">
    <source>
        <dbReference type="Proteomes" id="UP000252081"/>
    </source>
</evidence>